<dbReference type="Proteomes" id="UP000319732">
    <property type="component" value="Unassembled WGS sequence"/>
</dbReference>
<name>A0A545TZH7_9GAMM</name>
<dbReference type="EMBL" id="VHSG01000007">
    <property type="protein sequence ID" value="TQV82593.1"/>
    <property type="molecule type" value="Genomic_DNA"/>
</dbReference>
<protein>
    <submittedName>
        <fullName evidence="2">FHA domain-containing protein</fullName>
    </submittedName>
</protein>
<accession>A0A545TZH7</accession>
<dbReference type="SUPFAM" id="SSF49879">
    <property type="entry name" value="SMAD/FHA domain"/>
    <property type="match status" value="1"/>
</dbReference>
<evidence type="ECO:0000313" key="3">
    <source>
        <dbReference type="Proteomes" id="UP000319732"/>
    </source>
</evidence>
<dbReference type="SMART" id="SM00240">
    <property type="entry name" value="FHA"/>
    <property type="match status" value="1"/>
</dbReference>
<feature type="domain" description="FHA" evidence="1">
    <location>
        <begin position="48"/>
        <end position="96"/>
    </location>
</feature>
<dbReference type="AlphaFoldDB" id="A0A545TZH7"/>
<gene>
    <name evidence="2" type="ORF">FKG94_07625</name>
</gene>
<evidence type="ECO:0000313" key="2">
    <source>
        <dbReference type="EMBL" id="TQV82593.1"/>
    </source>
</evidence>
<dbReference type="OrthoDB" id="5702956at2"/>
<dbReference type="Gene3D" id="2.60.200.20">
    <property type="match status" value="1"/>
</dbReference>
<dbReference type="InterPro" id="IPR000253">
    <property type="entry name" value="FHA_dom"/>
</dbReference>
<keyword evidence="3" id="KW-1185">Reference proteome</keyword>
<organism evidence="2 3">
    <name type="scientific">Exilibacterium tricleocarpae</name>
    <dbReference type="NCBI Taxonomy" id="2591008"/>
    <lineage>
        <taxon>Bacteria</taxon>
        <taxon>Pseudomonadati</taxon>
        <taxon>Pseudomonadota</taxon>
        <taxon>Gammaproteobacteria</taxon>
        <taxon>Cellvibrionales</taxon>
        <taxon>Cellvibrionaceae</taxon>
        <taxon>Exilibacterium</taxon>
    </lineage>
</organism>
<sequence length="138" mass="14833">MTSELTPDKNPTTRINTKFKRGAQAEPAGIELFFRGDKYQIAAEALPFSIGRDHSCQLVIDSGVVSRVHCALELRDGQIGLLDQSTNGTSVRSGRAGSVIVKDKFYPLAGRGSIQLGAEVKLDDPDVILFKIVGSGDD</sequence>
<evidence type="ECO:0000259" key="1">
    <source>
        <dbReference type="PROSITE" id="PS50006"/>
    </source>
</evidence>
<dbReference type="PROSITE" id="PS50006">
    <property type="entry name" value="FHA_DOMAIN"/>
    <property type="match status" value="1"/>
</dbReference>
<comment type="caution">
    <text evidence="2">The sequence shown here is derived from an EMBL/GenBank/DDBJ whole genome shotgun (WGS) entry which is preliminary data.</text>
</comment>
<dbReference type="RefSeq" id="WP_142903609.1">
    <property type="nucleotide sequence ID" value="NZ_ML660090.1"/>
</dbReference>
<proteinExistence type="predicted"/>
<dbReference type="InterPro" id="IPR008984">
    <property type="entry name" value="SMAD_FHA_dom_sf"/>
</dbReference>
<dbReference type="CDD" id="cd00060">
    <property type="entry name" value="FHA"/>
    <property type="match status" value="1"/>
</dbReference>
<dbReference type="Pfam" id="PF00498">
    <property type="entry name" value="FHA"/>
    <property type="match status" value="1"/>
</dbReference>
<reference evidence="2 3" key="1">
    <citation type="submission" date="2019-06" db="EMBL/GenBank/DDBJ databases">
        <title>Whole genome sequence for Cellvibrionaceae sp. R142.</title>
        <authorList>
            <person name="Wang G."/>
        </authorList>
    </citation>
    <scope>NUCLEOTIDE SEQUENCE [LARGE SCALE GENOMIC DNA]</scope>
    <source>
        <strain evidence="2 3">R142</strain>
    </source>
</reference>